<organism evidence="2 3">
    <name type="scientific">Halobellus clavatus</name>
    <dbReference type="NCBI Taxonomy" id="660517"/>
    <lineage>
        <taxon>Archaea</taxon>
        <taxon>Methanobacteriati</taxon>
        <taxon>Methanobacteriota</taxon>
        <taxon>Stenosarchaea group</taxon>
        <taxon>Halobacteria</taxon>
        <taxon>Halobacteriales</taxon>
        <taxon>Haloferacaceae</taxon>
        <taxon>Halobellus</taxon>
    </lineage>
</organism>
<dbReference type="Gene3D" id="3.40.390.10">
    <property type="entry name" value="Collagenase (Catalytic Domain)"/>
    <property type="match status" value="1"/>
</dbReference>
<protein>
    <recommendedName>
        <fullName evidence="4">Matrixin</fullName>
    </recommendedName>
</protein>
<proteinExistence type="predicted"/>
<feature type="region of interest" description="Disordered" evidence="1">
    <location>
        <begin position="355"/>
        <end position="378"/>
    </location>
</feature>
<evidence type="ECO:0000313" key="3">
    <source>
        <dbReference type="Proteomes" id="UP000199170"/>
    </source>
</evidence>
<evidence type="ECO:0000256" key="1">
    <source>
        <dbReference type="SAM" id="MobiDB-lite"/>
    </source>
</evidence>
<feature type="compositionally biased region" description="Low complexity" evidence="1">
    <location>
        <begin position="25"/>
        <end position="75"/>
    </location>
</feature>
<dbReference type="PROSITE" id="PS51257">
    <property type="entry name" value="PROKAR_LIPOPROTEIN"/>
    <property type="match status" value="1"/>
</dbReference>
<name>A0A1H3DMH8_9EURY</name>
<dbReference type="EMBL" id="FNPB01000001">
    <property type="protein sequence ID" value="SDX67591.1"/>
    <property type="molecule type" value="Genomic_DNA"/>
</dbReference>
<dbReference type="SUPFAM" id="SSF55486">
    <property type="entry name" value="Metalloproteases ('zincins'), catalytic domain"/>
    <property type="match status" value="1"/>
</dbReference>
<feature type="compositionally biased region" description="Basic and acidic residues" evidence="1">
    <location>
        <begin position="368"/>
        <end position="378"/>
    </location>
</feature>
<dbReference type="AlphaFoldDB" id="A0A1H3DMH8"/>
<sequence length="378" mass="40085">MAMRTSRTAVVGLVLVVALAGCVGPVGELPVDGPSTTTGGDATTASTAPTTGGDATTRSTPSTVGSSPGTSEGTPSPTPTAAPDRENPWGSGPIVVAIRDTSGTARNWTPLVREATAYWEAEGERFAGFPVTYTVRPDATDPDIVLEFVDTVPRCEGADDAAGCAPLIEDRRQIDRPETVFVRTGFSDNSTARVVEHELGHTLGLTHDDAPQFVMASRTVLYTEPQPDATERAFPWDDPNFSVYVDVANASDPDGARRQVEHALDYYGAGAPGMASNITFTTVESAAEAEIVVQSVETSPCGEDAASCGRTVGQDPDGDGAVETYSRLRISLVDLDTDAVAWHTGYWLAYGLGAEDDSEKPSPFRNASYEERRSEWWT</sequence>
<keyword evidence="3" id="KW-1185">Reference proteome</keyword>
<accession>A0A1H3DMH8</accession>
<dbReference type="InterPro" id="IPR024079">
    <property type="entry name" value="MetalloPept_cat_dom_sf"/>
</dbReference>
<dbReference type="GO" id="GO:0008237">
    <property type="term" value="F:metallopeptidase activity"/>
    <property type="evidence" value="ECO:0007669"/>
    <property type="project" value="InterPro"/>
</dbReference>
<dbReference type="RefSeq" id="WP_342702051.1">
    <property type="nucleotide sequence ID" value="NZ_FNPB01000001.1"/>
</dbReference>
<feature type="region of interest" description="Disordered" evidence="1">
    <location>
        <begin position="25"/>
        <end position="94"/>
    </location>
</feature>
<evidence type="ECO:0008006" key="4">
    <source>
        <dbReference type="Google" id="ProtNLM"/>
    </source>
</evidence>
<dbReference type="Proteomes" id="UP000199170">
    <property type="component" value="Unassembled WGS sequence"/>
</dbReference>
<evidence type="ECO:0000313" key="2">
    <source>
        <dbReference type="EMBL" id="SDX67591.1"/>
    </source>
</evidence>
<reference evidence="3" key="1">
    <citation type="submission" date="2016-10" db="EMBL/GenBank/DDBJ databases">
        <authorList>
            <person name="Varghese N."/>
            <person name="Submissions S."/>
        </authorList>
    </citation>
    <scope>NUCLEOTIDE SEQUENCE [LARGE SCALE GENOMIC DNA]</scope>
    <source>
        <strain evidence="3">CGMCC 1.10118</strain>
    </source>
</reference>
<gene>
    <name evidence="2" type="ORF">SAMN04487946_101664</name>
</gene>